<dbReference type="Proteomes" id="UP001500074">
    <property type="component" value="Unassembled WGS sequence"/>
</dbReference>
<evidence type="ECO:0000313" key="8">
    <source>
        <dbReference type="EMBL" id="GAA5177086.1"/>
    </source>
</evidence>
<keyword evidence="3" id="KW-1003">Cell membrane</keyword>
<keyword evidence="4 7" id="KW-0812">Transmembrane</keyword>
<comment type="caution">
    <text evidence="8">The sequence shown here is derived from an EMBL/GenBank/DDBJ whole genome shotgun (WGS) entry which is preliminary data.</text>
</comment>
<organism evidence="8 9">
    <name type="scientific">Modicisalibacter zincidurans</name>
    <dbReference type="NCBI Taxonomy" id="1178777"/>
    <lineage>
        <taxon>Bacteria</taxon>
        <taxon>Pseudomonadati</taxon>
        <taxon>Pseudomonadota</taxon>
        <taxon>Gammaproteobacteria</taxon>
        <taxon>Oceanospirillales</taxon>
        <taxon>Halomonadaceae</taxon>
        <taxon>Modicisalibacter</taxon>
    </lineage>
</organism>
<feature type="transmembrane region" description="Helical" evidence="7">
    <location>
        <begin position="26"/>
        <end position="44"/>
    </location>
</feature>
<evidence type="ECO:0000256" key="5">
    <source>
        <dbReference type="ARBA" id="ARBA00022989"/>
    </source>
</evidence>
<protein>
    <recommendedName>
        <fullName evidence="10">BCCT family transporter</fullName>
    </recommendedName>
</protein>
<evidence type="ECO:0000256" key="7">
    <source>
        <dbReference type="SAM" id="Phobius"/>
    </source>
</evidence>
<proteinExistence type="predicted"/>
<sequence length="60" mass="6174">MIAGVLLYGGGSTALGALQAGAVATGLPFTVVLLVMCFSLYVGLHKEQRQLAKALRPTSL</sequence>
<dbReference type="Pfam" id="PF02028">
    <property type="entry name" value="BCCT"/>
    <property type="match status" value="1"/>
</dbReference>
<keyword evidence="2" id="KW-0813">Transport</keyword>
<comment type="subcellular location">
    <subcellularLocation>
        <location evidence="1">Cell membrane</location>
        <topology evidence="1">Multi-pass membrane protein</topology>
    </subcellularLocation>
</comment>
<evidence type="ECO:0000313" key="9">
    <source>
        <dbReference type="Proteomes" id="UP001500074"/>
    </source>
</evidence>
<accession>A0ABP9RG35</accession>
<evidence type="ECO:0000256" key="1">
    <source>
        <dbReference type="ARBA" id="ARBA00004651"/>
    </source>
</evidence>
<reference evidence="9" key="1">
    <citation type="journal article" date="2019" name="Int. J. Syst. Evol. Microbiol.">
        <title>The Global Catalogue of Microorganisms (GCM) 10K type strain sequencing project: providing services to taxonomists for standard genome sequencing and annotation.</title>
        <authorList>
            <consortium name="The Broad Institute Genomics Platform"/>
            <consortium name="The Broad Institute Genome Sequencing Center for Infectious Disease"/>
            <person name="Wu L."/>
            <person name="Ma J."/>
        </authorList>
    </citation>
    <scope>NUCLEOTIDE SEQUENCE [LARGE SCALE GENOMIC DNA]</scope>
    <source>
        <strain evidence="9">JCM 18472</strain>
    </source>
</reference>
<dbReference type="InterPro" id="IPR000060">
    <property type="entry name" value="BCCT_transptr"/>
</dbReference>
<evidence type="ECO:0000256" key="6">
    <source>
        <dbReference type="ARBA" id="ARBA00023136"/>
    </source>
</evidence>
<evidence type="ECO:0008006" key="10">
    <source>
        <dbReference type="Google" id="ProtNLM"/>
    </source>
</evidence>
<evidence type="ECO:0000256" key="3">
    <source>
        <dbReference type="ARBA" id="ARBA00022475"/>
    </source>
</evidence>
<dbReference type="EMBL" id="BAABKI010000024">
    <property type="protein sequence ID" value="GAA5177086.1"/>
    <property type="molecule type" value="Genomic_DNA"/>
</dbReference>
<keyword evidence="5 7" id="KW-1133">Transmembrane helix</keyword>
<keyword evidence="9" id="KW-1185">Reference proteome</keyword>
<keyword evidence="6 7" id="KW-0472">Membrane</keyword>
<gene>
    <name evidence="8" type="ORF">GCM10023342_24150</name>
</gene>
<evidence type="ECO:0000256" key="4">
    <source>
        <dbReference type="ARBA" id="ARBA00022692"/>
    </source>
</evidence>
<evidence type="ECO:0000256" key="2">
    <source>
        <dbReference type="ARBA" id="ARBA00022448"/>
    </source>
</evidence>
<name>A0ABP9RG35_9GAMM</name>